<evidence type="ECO:0000256" key="1">
    <source>
        <dbReference type="SAM" id="MobiDB-lite"/>
    </source>
</evidence>
<comment type="caution">
    <text evidence="2">The sequence shown here is derived from an EMBL/GenBank/DDBJ whole genome shotgun (WGS) entry which is preliminary data.</text>
</comment>
<feature type="compositionally biased region" description="Basic and acidic residues" evidence="1">
    <location>
        <begin position="119"/>
        <end position="134"/>
    </location>
</feature>
<feature type="region of interest" description="Disordered" evidence="1">
    <location>
        <begin position="117"/>
        <end position="187"/>
    </location>
</feature>
<dbReference type="EMBL" id="SRLO01002476">
    <property type="protein sequence ID" value="TNN32835.1"/>
    <property type="molecule type" value="Genomic_DNA"/>
</dbReference>
<sequence length="187" mass="20309">MSETLLESSGEPRPVKLKPRSRSGSPCGSPGMSPHSPLLFRQLLLNRGLGRQRRFTLAHTPRTWGADLSSSGDVACSLTARGRGQPSRTPCRVIALMQQLSPAPFPANCDWQKSTIESSKNDEQATPPGEDRAAGRLQAGETLVHGTCSRTEGMRPVRPGEGFPPSACRSMGEESRGVEERREEEED</sequence>
<gene>
    <name evidence="2" type="ORF">EYF80_057005</name>
</gene>
<feature type="region of interest" description="Disordered" evidence="1">
    <location>
        <begin position="1"/>
        <end position="35"/>
    </location>
</feature>
<organism evidence="2 3">
    <name type="scientific">Liparis tanakae</name>
    <name type="common">Tanaka's snailfish</name>
    <dbReference type="NCBI Taxonomy" id="230148"/>
    <lineage>
        <taxon>Eukaryota</taxon>
        <taxon>Metazoa</taxon>
        <taxon>Chordata</taxon>
        <taxon>Craniata</taxon>
        <taxon>Vertebrata</taxon>
        <taxon>Euteleostomi</taxon>
        <taxon>Actinopterygii</taxon>
        <taxon>Neopterygii</taxon>
        <taxon>Teleostei</taxon>
        <taxon>Neoteleostei</taxon>
        <taxon>Acanthomorphata</taxon>
        <taxon>Eupercaria</taxon>
        <taxon>Perciformes</taxon>
        <taxon>Cottioidei</taxon>
        <taxon>Cottales</taxon>
        <taxon>Liparidae</taxon>
        <taxon>Liparis</taxon>
    </lineage>
</organism>
<accession>A0A4Z2EVE2</accession>
<evidence type="ECO:0000313" key="2">
    <source>
        <dbReference type="EMBL" id="TNN32835.1"/>
    </source>
</evidence>
<feature type="compositionally biased region" description="Low complexity" evidence="1">
    <location>
        <begin position="22"/>
        <end position="35"/>
    </location>
</feature>
<evidence type="ECO:0000313" key="3">
    <source>
        <dbReference type="Proteomes" id="UP000314294"/>
    </source>
</evidence>
<dbReference type="AlphaFoldDB" id="A0A4Z2EVE2"/>
<protein>
    <submittedName>
        <fullName evidence="2">Uncharacterized protein</fullName>
    </submittedName>
</protein>
<reference evidence="2 3" key="1">
    <citation type="submission" date="2019-03" db="EMBL/GenBank/DDBJ databases">
        <title>First draft genome of Liparis tanakae, snailfish: a comprehensive survey of snailfish specific genes.</title>
        <authorList>
            <person name="Kim W."/>
            <person name="Song I."/>
            <person name="Jeong J.-H."/>
            <person name="Kim D."/>
            <person name="Kim S."/>
            <person name="Ryu S."/>
            <person name="Song J.Y."/>
            <person name="Lee S.K."/>
        </authorList>
    </citation>
    <scope>NUCLEOTIDE SEQUENCE [LARGE SCALE GENOMIC DNA]</scope>
    <source>
        <tissue evidence="2">Muscle</tissue>
    </source>
</reference>
<feature type="compositionally biased region" description="Basic and acidic residues" evidence="1">
    <location>
        <begin position="171"/>
        <end position="181"/>
    </location>
</feature>
<name>A0A4Z2EVE2_9TELE</name>
<dbReference type="Proteomes" id="UP000314294">
    <property type="component" value="Unassembled WGS sequence"/>
</dbReference>
<proteinExistence type="predicted"/>
<keyword evidence="3" id="KW-1185">Reference proteome</keyword>